<dbReference type="InterPro" id="IPR005135">
    <property type="entry name" value="Endo/exonuclease/phosphatase"/>
</dbReference>
<dbReference type="PANTHER" id="PTHR33395:SF22">
    <property type="entry name" value="REVERSE TRANSCRIPTASE DOMAIN-CONTAINING PROTEIN"/>
    <property type="match status" value="1"/>
</dbReference>
<keyword evidence="3" id="KW-1185">Reference proteome</keyword>
<feature type="domain" description="Endonuclease/exonuclease/phosphatase" evidence="1">
    <location>
        <begin position="51"/>
        <end position="140"/>
    </location>
</feature>
<dbReference type="Proteomes" id="UP000796761">
    <property type="component" value="Unassembled WGS sequence"/>
</dbReference>
<protein>
    <recommendedName>
        <fullName evidence="1">Endonuclease/exonuclease/phosphatase domain-containing protein</fullName>
    </recommendedName>
</protein>
<proteinExistence type="predicted"/>
<organism evidence="2 3">
    <name type="scientific">Zosterops borbonicus</name>
    <dbReference type="NCBI Taxonomy" id="364589"/>
    <lineage>
        <taxon>Eukaryota</taxon>
        <taxon>Metazoa</taxon>
        <taxon>Chordata</taxon>
        <taxon>Craniata</taxon>
        <taxon>Vertebrata</taxon>
        <taxon>Euteleostomi</taxon>
        <taxon>Archelosauria</taxon>
        <taxon>Archosauria</taxon>
        <taxon>Dinosauria</taxon>
        <taxon>Saurischia</taxon>
        <taxon>Theropoda</taxon>
        <taxon>Coelurosauria</taxon>
        <taxon>Aves</taxon>
        <taxon>Neognathae</taxon>
        <taxon>Neoaves</taxon>
        <taxon>Telluraves</taxon>
        <taxon>Australaves</taxon>
        <taxon>Passeriformes</taxon>
        <taxon>Sylvioidea</taxon>
        <taxon>Zosteropidae</taxon>
        <taxon>Zosterops</taxon>
    </lineage>
</organism>
<dbReference type="GO" id="GO:0003824">
    <property type="term" value="F:catalytic activity"/>
    <property type="evidence" value="ECO:0007669"/>
    <property type="project" value="InterPro"/>
</dbReference>
<sequence length="176" mass="19897">LVNEDHALGSGFYDLKYTIETLGMLTSDEAHLTRWDITHNRANNRHLVVGVYYYRPPNQEQLDDEALLLQLQEASRLQALSLMGDFNHTNVCWESNNAGCKQSRRLLECIDNCLVQVLDKPIRGEVLLDLMLTNADELIKEVKTGGSLGCSNGALVEFMISRTMGLAKRKVRTLKF</sequence>
<dbReference type="EMBL" id="SWJQ01001950">
    <property type="protein sequence ID" value="TRZ07132.1"/>
    <property type="molecule type" value="Genomic_DNA"/>
</dbReference>
<dbReference type="Gene3D" id="3.60.10.10">
    <property type="entry name" value="Endonuclease/exonuclease/phosphatase"/>
    <property type="match status" value="1"/>
</dbReference>
<dbReference type="InterPro" id="IPR036691">
    <property type="entry name" value="Endo/exonu/phosph_ase_sf"/>
</dbReference>
<evidence type="ECO:0000313" key="3">
    <source>
        <dbReference type="Proteomes" id="UP000796761"/>
    </source>
</evidence>
<dbReference type="Pfam" id="PF14529">
    <property type="entry name" value="Exo_endo_phos_2"/>
    <property type="match status" value="1"/>
</dbReference>
<evidence type="ECO:0000259" key="1">
    <source>
        <dbReference type="Pfam" id="PF14529"/>
    </source>
</evidence>
<dbReference type="GO" id="GO:0007508">
    <property type="term" value="P:larval heart development"/>
    <property type="evidence" value="ECO:0007669"/>
    <property type="project" value="TreeGrafter"/>
</dbReference>
<dbReference type="OrthoDB" id="9387002at2759"/>
<accession>A0A8K1FX94</accession>
<evidence type="ECO:0000313" key="2">
    <source>
        <dbReference type="EMBL" id="TRZ07132.1"/>
    </source>
</evidence>
<dbReference type="GO" id="GO:0031012">
    <property type="term" value="C:extracellular matrix"/>
    <property type="evidence" value="ECO:0007669"/>
    <property type="project" value="TreeGrafter"/>
</dbReference>
<comment type="caution">
    <text evidence="2">The sequence shown here is derived from an EMBL/GenBank/DDBJ whole genome shotgun (WGS) entry which is preliminary data.</text>
</comment>
<gene>
    <name evidence="2" type="ORF">HGM15179_019976</name>
</gene>
<dbReference type="GO" id="GO:0061343">
    <property type="term" value="P:cell adhesion involved in heart morphogenesis"/>
    <property type="evidence" value="ECO:0007669"/>
    <property type="project" value="TreeGrafter"/>
</dbReference>
<reference evidence="2" key="1">
    <citation type="submission" date="2019-04" db="EMBL/GenBank/DDBJ databases">
        <title>Genome assembly of Zosterops borbonicus 15179.</title>
        <authorList>
            <person name="Leroy T."/>
            <person name="Anselmetti Y."/>
            <person name="Tilak M.-K."/>
            <person name="Nabholz B."/>
        </authorList>
    </citation>
    <scope>NUCLEOTIDE SEQUENCE</scope>
    <source>
        <strain evidence="2">HGM_15179</strain>
        <tissue evidence="2">Muscle</tissue>
    </source>
</reference>
<name>A0A8K1FX94_9PASS</name>
<dbReference type="PANTHER" id="PTHR33395">
    <property type="entry name" value="TRANSCRIPTASE, PUTATIVE-RELATED-RELATED"/>
    <property type="match status" value="1"/>
</dbReference>
<dbReference type="AlphaFoldDB" id="A0A8K1FX94"/>
<feature type="non-terminal residue" evidence="2">
    <location>
        <position position="176"/>
    </location>
</feature>